<dbReference type="OrthoDB" id="7975395at2759"/>
<reference evidence="2" key="1">
    <citation type="submission" date="2022-07" db="EMBL/GenBank/DDBJ databases">
        <authorList>
            <person name="Trinca V."/>
            <person name="Uliana J.V.C."/>
            <person name="Torres T.T."/>
            <person name="Ward R.J."/>
            <person name="Monesi N."/>
        </authorList>
    </citation>
    <scope>NUCLEOTIDE SEQUENCE</scope>
    <source>
        <strain evidence="2">HSMRA1968</strain>
        <tissue evidence="2">Whole embryos</tissue>
    </source>
</reference>
<evidence type="ECO:0000313" key="3">
    <source>
        <dbReference type="Proteomes" id="UP001151699"/>
    </source>
</evidence>
<dbReference type="SMART" id="SM00675">
    <property type="entry name" value="DM11"/>
    <property type="match status" value="1"/>
</dbReference>
<sequence>MCRLYSIKFIVTLNLIIFVAVPFPVSCVVHKVSFEPSKMFNECKNKLPPLQSFFDLSNLKMNIASDSTLFVAGSFSLIHDLDDPVVSVLTTTKQKLRGRWIDLPYTNYVKDFCAVYYKKGTYWNDHVTTYFVGDEKLCPPKKDLPLPINATLDLDLDLPTRMPNGEYMSTSVVKSGKYEACFEFTVEILQK</sequence>
<dbReference type="Proteomes" id="UP001151699">
    <property type="component" value="Chromosome C"/>
</dbReference>
<name>A0A9Q0MPP6_9DIPT</name>
<accession>A0A9Q0MPP6</accession>
<dbReference type="AlphaFoldDB" id="A0A9Q0MPP6"/>
<dbReference type="Gene3D" id="2.70.220.10">
    <property type="entry name" value="Ganglioside GM2 activator"/>
    <property type="match status" value="1"/>
</dbReference>
<proteinExistence type="predicted"/>
<dbReference type="EMBL" id="WJQU01000004">
    <property type="protein sequence ID" value="KAJ6635676.1"/>
    <property type="molecule type" value="Genomic_DNA"/>
</dbReference>
<organism evidence="2 3">
    <name type="scientific">Pseudolycoriella hygida</name>
    <dbReference type="NCBI Taxonomy" id="35572"/>
    <lineage>
        <taxon>Eukaryota</taxon>
        <taxon>Metazoa</taxon>
        <taxon>Ecdysozoa</taxon>
        <taxon>Arthropoda</taxon>
        <taxon>Hexapoda</taxon>
        <taxon>Insecta</taxon>
        <taxon>Pterygota</taxon>
        <taxon>Neoptera</taxon>
        <taxon>Endopterygota</taxon>
        <taxon>Diptera</taxon>
        <taxon>Nematocera</taxon>
        <taxon>Sciaroidea</taxon>
        <taxon>Sciaridae</taxon>
        <taxon>Pseudolycoriella</taxon>
    </lineage>
</organism>
<keyword evidence="3" id="KW-1185">Reference proteome</keyword>
<evidence type="ECO:0000256" key="1">
    <source>
        <dbReference type="ARBA" id="ARBA00022729"/>
    </source>
</evidence>
<evidence type="ECO:0000313" key="2">
    <source>
        <dbReference type="EMBL" id="KAJ6635676.1"/>
    </source>
</evidence>
<dbReference type="InterPro" id="IPR006601">
    <property type="entry name" value="Uncharacterised_DM11_DROME"/>
</dbReference>
<comment type="caution">
    <text evidence="2">The sequence shown here is derived from an EMBL/GenBank/DDBJ whole genome shotgun (WGS) entry which is preliminary data.</text>
</comment>
<protein>
    <submittedName>
        <fullName evidence="2">Uncharacterized protein</fullName>
    </submittedName>
</protein>
<gene>
    <name evidence="2" type="ORF">Bhyg_14262</name>
</gene>
<keyword evidence="1" id="KW-0732">Signal</keyword>
<dbReference type="InterPro" id="IPR036846">
    <property type="entry name" value="GM2-AP_sf"/>
</dbReference>